<dbReference type="AlphaFoldDB" id="A0A1X7KBJ4"/>
<dbReference type="OrthoDB" id="599464at2"/>
<dbReference type="Gene3D" id="2.60.40.10">
    <property type="entry name" value="Immunoglobulins"/>
    <property type="match status" value="1"/>
</dbReference>
<dbReference type="STRING" id="1028.SAMN05661096_02514"/>
<name>A0A1X7KBJ4_9BACT</name>
<keyword evidence="2" id="KW-1185">Reference proteome</keyword>
<reference evidence="2" key="1">
    <citation type="submission" date="2017-04" db="EMBL/GenBank/DDBJ databases">
        <authorList>
            <person name="Varghese N."/>
            <person name="Submissions S."/>
        </authorList>
    </citation>
    <scope>NUCLEOTIDE SEQUENCE [LARGE SCALE GENOMIC DNA]</scope>
    <source>
        <strain evidence="2">DSM 4125</strain>
    </source>
</reference>
<dbReference type="InterPro" id="IPR026444">
    <property type="entry name" value="Secre_tail"/>
</dbReference>
<organism evidence="1 2">
    <name type="scientific">Marivirga sericea</name>
    <dbReference type="NCBI Taxonomy" id="1028"/>
    <lineage>
        <taxon>Bacteria</taxon>
        <taxon>Pseudomonadati</taxon>
        <taxon>Bacteroidota</taxon>
        <taxon>Cytophagia</taxon>
        <taxon>Cytophagales</taxon>
        <taxon>Marivirgaceae</taxon>
        <taxon>Marivirga</taxon>
    </lineage>
</organism>
<evidence type="ECO:0000313" key="1">
    <source>
        <dbReference type="EMBL" id="SMG38226.1"/>
    </source>
</evidence>
<dbReference type="Proteomes" id="UP000193804">
    <property type="component" value="Unassembled WGS sequence"/>
</dbReference>
<sequence>MSFSPKPALLVLILLFYCFNLIAQNAWINEFHYDNDGGDVGEFIEVVLQDADSYDLNLFTVHLYNGSNGESYGAHSLDSFDEGISENGFTVFYKNIPGIQNGAPDGFSLDYDNTLIQFISYEGSFTGAGGVAAGMPSEDIGVEVPASTPIETSLQLSGNGIITSDFSWLEPNEKTPGHLNNEQNLGPTCIPPAHQAVFSIPTLGDISDDKITLNWTRGNGDAVVVVVKENSPVNENPINGTPYTAGNDLSSGLAEEIGVGNFVVYEGSGNSLDITGLTQGTEYHFSIFEYYAADFCYLTEVESLTVFTTNSFDKDSKIEAPETQVRKTYIPSILNSEVDAVEVFKFKITDLGTDDGVSTLLKNVVIEKSIENTVSDWSRVIKGAKLNDGNSDLNINQLSINQDQIEFDFTGNEIEILDGESKEFSLLIWLEETQMDSDTLAFEISENHKFQVNPSGSSFQYPLSSPVSSQAFNIEVQATELVVQNIPQEVYVRDTFELRIEAVDINGNIDLSSRNLRISSNGSGSLSGATDRSLINGEALFDDLAYNFAEENSFTISTDELSVEVIISFIEPIISIDKSSFISEFESIKFPNSSKYQSYHVFTENIRDSVCIIAPEGFQLSLNSNFENETNTLFLKRESFDETEVFVRFSPMDANGKLYQGNIIHFSQDSDTVNLAVSGQEGTLILSSIRSVKEKQVGERVKIQGVVIGGSNHFENKRIIQDETAGIVLESEKLANVNFGDSLEVEGVLTESDGWLVVNVESEVEIFASDSIFLEPNSLTIPEIDENMEFQRIEIENIEISGEGHFERGEYFVFDDADTVILKIKSNNHSLIGTEIPFEKVNLSGFISKSQHFFNIYPEFLQDVEIIPRETLLTINAPKDGLNFGNVFLDDSSEPRSYKIAAENLPEDLNISVSENFEMSLLENSNYTSELVLPINRKGNIPEIDIYVRFSPRQAKGGIVNGEIRHSSGDQKMSIALKGIEELITSNNRSLKEKIVIYPNPTSAYLRIKLNSPNESHYQLLGLDGVIFLEGEIYRCHTLDLVGLDKNVYFLKIRIDGDEYVQRIIIQN</sequence>
<dbReference type="InterPro" id="IPR013783">
    <property type="entry name" value="Ig-like_fold"/>
</dbReference>
<gene>
    <name evidence="1" type="ORF">SAMN05661096_02514</name>
</gene>
<dbReference type="EMBL" id="FXAW01000005">
    <property type="protein sequence ID" value="SMG38226.1"/>
    <property type="molecule type" value="Genomic_DNA"/>
</dbReference>
<evidence type="ECO:0000313" key="2">
    <source>
        <dbReference type="Proteomes" id="UP000193804"/>
    </source>
</evidence>
<proteinExistence type="predicted"/>
<accession>A0A1X7KBJ4</accession>
<dbReference type="NCBIfam" id="TIGR04183">
    <property type="entry name" value="Por_Secre_tail"/>
    <property type="match status" value="1"/>
</dbReference>
<protein>
    <submittedName>
        <fullName evidence="1">Por secretion system C-terminal sorting domain-containing protein</fullName>
    </submittedName>
</protein>
<dbReference type="RefSeq" id="WP_085517684.1">
    <property type="nucleotide sequence ID" value="NZ_FXAW01000005.1"/>
</dbReference>